<organism evidence="6 7">
    <name type="scientific">Coccomyxa viridis</name>
    <dbReference type="NCBI Taxonomy" id="1274662"/>
    <lineage>
        <taxon>Eukaryota</taxon>
        <taxon>Viridiplantae</taxon>
        <taxon>Chlorophyta</taxon>
        <taxon>core chlorophytes</taxon>
        <taxon>Trebouxiophyceae</taxon>
        <taxon>Trebouxiophyceae incertae sedis</taxon>
        <taxon>Coccomyxaceae</taxon>
        <taxon>Coccomyxa</taxon>
    </lineage>
</organism>
<evidence type="ECO:0000256" key="1">
    <source>
        <dbReference type="ARBA" id="ARBA00007476"/>
    </source>
</evidence>
<accession>A0ABP1FXD9</accession>
<keyword evidence="3" id="KW-0547">Nucleotide-binding</keyword>
<dbReference type="Gene3D" id="3.30.460.10">
    <property type="entry name" value="Beta Polymerase, domain 2"/>
    <property type="match status" value="1"/>
</dbReference>
<proteinExistence type="inferred from homology"/>
<dbReference type="Pfam" id="PF04607">
    <property type="entry name" value="RelA_SpoT"/>
    <property type="match status" value="1"/>
</dbReference>
<dbReference type="SUPFAM" id="SSF81271">
    <property type="entry name" value="TGS-like"/>
    <property type="match status" value="1"/>
</dbReference>
<dbReference type="InterPro" id="IPR012676">
    <property type="entry name" value="TGS-like"/>
</dbReference>
<dbReference type="SMART" id="SM00471">
    <property type="entry name" value="HDc"/>
    <property type="match status" value="1"/>
</dbReference>
<evidence type="ECO:0000256" key="3">
    <source>
        <dbReference type="ARBA" id="ARBA00023134"/>
    </source>
</evidence>
<comment type="caution">
    <text evidence="6">The sequence shown here is derived from an EMBL/GenBank/DDBJ whole genome shotgun (WGS) entry which is preliminary data.</text>
</comment>
<dbReference type="Gene3D" id="3.30.70.260">
    <property type="match status" value="1"/>
</dbReference>
<dbReference type="SMART" id="SM00954">
    <property type="entry name" value="RelA_SpoT"/>
    <property type="match status" value="1"/>
</dbReference>
<feature type="domain" description="TGS" evidence="5">
    <location>
        <begin position="612"/>
        <end position="674"/>
    </location>
</feature>
<dbReference type="Gene3D" id="3.10.20.30">
    <property type="match status" value="1"/>
</dbReference>
<dbReference type="InterPro" id="IPR007685">
    <property type="entry name" value="RelA_SpoT"/>
</dbReference>
<dbReference type="Gene3D" id="1.10.3210.10">
    <property type="entry name" value="Hypothetical protein af1432"/>
    <property type="match status" value="1"/>
</dbReference>
<gene>
    <name evidence="6" type="primary">g7251</name>
    <name evidence="6" type="ORF">VP750_LOCUS6210</name>
</gene>
<evidence type="ECO:0000259" key="5">
    <source>
        <dbReference type="PROSITE" id="PS51880"/>
    </source>
</evidence>
<dbReference type="InterPro" id="IPR043519">
    <property type="entry name" value="NT_sf"/>
</dbReference>
<dbReference type="SUPFAM" id="SSF109604">
    <property type="entry name" value="HD-domain/PDEase-like"/>
    <property type="match status" value="1"/>
</dbReference>
<dbReference type="CDD" id="cd05399">
    <property type="entry name" value="NT_Rel-Spo_like"/>
    <property type="match status" value="1"/>
</dbReference>
<dbReference type="PANTHER" id="PTHR43061:SF1">
    <property type="entry name" value="GTP DIPHOSPHOKINASE RSH1, CHLOROPLASTIC-RELATED"/>
    <property type="match status" value="1"/>
</dbReference>
<dbReference type="Pfam" id="PF13328">
    <property type="entry name" value="HD_4"/>
    <property type="match status" value="1"/>
</dbReference>
<dbReference type="CDD" id="cd01668">
    <property type="entry name" value="TGS_RSH"/>
    <property type="match status" value="1"/>
</dbReference>
<dbReference type="InterPro" id="IPR045865">
    <property type="entry name" value="ACT-like_dom_sf"/>
</dbReference>
<feature type="domain" description="HD" evidence="4">
    <location>
        <begin position="150"/>
        <end position="254"/>
    </location>
</feature>
<reference evidence="6 7" key="1">
    <citation type="submission" date="2024-06" db="EMBL/GenBank/DDBJ databases">
        <authorList>
            <person name="Kraege A."/>
            <person name="Thomma B."/>
        </authorList>
    </citation>
    <scope>NUCLEOTIDE SEQUENCE [LARGE SCALE GENOMIC DNA]</scope>
</reference>
<dbReference type="InterPro" id="IPR003607">
    <property type="entry name" value="HD/PDEase_dom"/>
</dbReference>
<dbReference type="InterPro" id="IPR004095">
    <property type="entry name" value="TGS"/>
</dbReference>
<evidence type="ECO:0000256" key="2">
    <source>
        <dbReference type="ARBA" id="ARBA00013251"/>
    </source>
</evidence>
<dbReference type="Proteomes" id="UP001497392">
    <property type="component" value="Unassembled WGS sequence"/>
</dbReference>
<keyword evidence="3" id="KW-0342">GTP-binding</keyword>
<protein>
    <recommendedName>
        <fullName evidence="2">GTP diphosphokinase</fullName>
        <ecNumber evidence="2">2.7.6.5</ecNumber>
    </recommendedName>
</protein>
<comment type="similarity">
    <text evidence="1">Belongs to the RelA/SpoT family.</text>
</comment>
<evidence type="ECO:0000259" key="4">
    <source>
        <dbReference type="PROSITE" id="PS51831"/>
    </source>
</evidence>
<dbReference type="EC" id="2.7.6.5" evidence="2"/>
<dbReference type="EMBL" id="CAXHTA020000011">
    <property type="protein sequence ID" value="CAL5224551.1"/>
    <property type="molecule type" value="Genomic_DNA"/>
</dbReference>
<name>A0ABP1FXD9_9CHLO</name>
<evidence type="ECO:0000313" key="6">
    <source>
        <dbReference type="EMBL" id="CAL5224551.1"/>
    </source>
</evidence>
<keyword evidence="7" id="KW-1185">Reference proteome</keyword>
<dbReference type="PROSITE" id="PS51831">
    <property type="entry name" value="HD"/>
    <property type="match status" value="1"/>
</dbReference>
<dbReference type="Pfam" id="PF02824">
    <property type="entry name" value="TGS"/>
    <property type="match status" value="1"/>
</dbReference>
<sequence>MPFLDPLLAERQSSHAFAASSRAPDPTRWELRRAWRQSRQGRVHLQQLCRAQQQFGPSELLSVAKTFSSKLQGTVQTETSTIPANTSLQPGDYSCYQSLPREEITDKFLWGRLEPMLGYLSAEQRSKVLEGLNLAFDSHSGQFRKSGEPFITHPVEVTRILAELKMDYESLIAGLLHDTVEDTENVKFEEIEFYFGKAVRQIVEGETRFSKIGAISESASRAELAALDLKQLFLAMTEEVRIIVVKLADRLHNMRTLGSMPAHKQKKIAKETLLVFAPLARLLGLYSIKEELEALSFMYSDPEGYAAVQRRLDVLAKMQGDVVLAAQKALEEKLEGDAFLQGRVEKVTVGAHQKNVYSVHRKIAERNLNIDDFQDVAQLRVIVTMKDGHDSTLYGTGSQLCYHIMGLVHTMWAPIPGAVKDYIATPKTNGYQSLHTTVLPLGAEKLFPLEVQIRTAEMHRLAEYGIAGENWTAAKKASDKKDLGSLPPGFSPPQNALSAVNGMLRRLMALGELNLYNYSGGMPALSGSPEMNGKVNGTALGKAEKVNGRTYKVAGLSRDLVQAGRYGGMKLDQQVMTRRINWLNSIRTWQSEFVNSLSAREFVDCITDDLLGRGVFVFTPSGEVMRLPKGATVVDFAYHVHTDVGNQMFGAKVNGKAVHAGHALANAEVVEVLTYDGRPSKGSIARHQEWSAYAQTKTARHKLTKFLKDHGHLLEPDSAQSDSSSASEAASLNGASSATFNDTQTLNLTIECLDRPGLLAEIAQTIASYGHNIKTYSGKGDSGSGKFTMQYQLEGNPERAASLCNAVGRMPSVLSWSLGCSLPDSKGFPSPMPV</sequence>
<dbReference type="InterPro" id="IPR033655">
    <property type="entry name" value="TGS_RelA/SpoT"/>
</dbReference>
<dbReference type="SUPFAM" id="SSF55021">
    <property type="entry name" value="ACT-like"/>
    <property type="match status" value="1"/>
</dbReference>
<dbReference type="PANTHER" id="PTHR43061">
    <property type="entry name" value="GTP DIPHOSPHOKINASE RSH1, CHLOROPLASTIC-RELATED"/>
    <property type="match status" value="1"/>
</dbReference>
<evidence type="ECO:0000313" key="7">
    <source>
        <dbReference type="Proteomes" id="UP001497392"/>
    </source>
</evidence>
<dbReference type="CDD" id="cd00077">
    <property type="entry name" value="HDc"/>
    <property type="match status" value="1"/>
</dbReference>
<dbReference type="PROSITE" id="PS51880">
    <property type="entry name" value="TGS"/>
    <property type="match status" value="1"/>
</dbReference>
<dbReference type="SUPFAM" id="SSF81301">
    <property type="entry name" value="Nucleotidyltransferase"/>
    <property type="match status" value="1"/>
</dbReference>
<dbReference type="InterPro" id="IPR012675">
    <property type="entry name" value="Beta-grasp_dom_sf"/>
</dbReference>
<dbReference type="InterPro" id="IPR006674">
    <property type="entry name" value="HD_domain"/>
</dbReference>